<reference evidence="1" key="1">
    <citation type="submission" date="2019-08" db="EMBL/GenBank/DDBJ databases">
        <authorList>
            <person name="Kucharzyk K."/>
            <person name="Murdoch R.W."/>
            <person name="Higgins S."/>
            <person name="Loffler F."/>
        </authorList>
    </citation>
    <scope>NUCLEOTIDE SEQUENCE</scope>
</reference>
<accession>A0A644VUX9</accession>
<evidence type="ECO:0008006" key="2">
    <source>
        <dbReference type="Google" id="ProtNLM"/>
    </source>
</evidence>
<dbReference type="Pfam" id="PF05045">
    <property type="entry name" value="RgpF"/>
    <property type="match status" value="1"/>
</dbReference>
<sequence length="645" mass="76278">MMLINKANIKRLGIYFFYDKDGIVDDYVTYFLSDFVKNISDLIIVCNGTLDESGKAKLLKFTSNVLIRENKGFDVWAYKYGLEYLGWDKIYDYDEVILLNSTIMGPLYSFSEMFNTMDEKDLDFWGITTYHHLDFDPFGKCQFGYIPTHIQSHFIVIRQDMLKSKLFKEYWESRPMINSYEEAICFHEAIFTKLFADKGYKWDVYVNTNDLLKHSYHPIIMSPLELVKNRRCPIFKRRSFFHYYDEFLSLSLGNQSVDLFEYIKNNTSYNVDLIWQNILRTQNQSDIKKCLHLNYILSSKKSNIKPGISNNIKTALIMHCYFEDLVEYCYNYAKSMPTNCDIFITTNTEEKKSKIEKVFCDIQCNNFKVILIENIGRDVSALLVACKKFIMDYDYVCFAHDKKVSQLNLGIKGEAFSYQCFENILKSKEYVENILNEFEDNPRLGLLTPPPPNHADYYPTISFEWGYNYEITKELSEKLELRVNICKEKEPIAPLGTMFWFRPQALKKLFDYDWEYNDFPKEPNNTDGTLLHAIERIYPFVVQHEGYYPAWVMADSFARIEFDNLYHMLSELNEVAFKLYGFNSHYGLVSTMKYALSQGEKEGTPETDKIMRRLLKDKIRNILPESLWNFMKKVYKVFGGKRWLN</sequence>
<protein>
    <recommendedName>
        <fullName evidence="2">Rhamnan synthesis protein F</fullName>
    </recommendedName>
</protein>
<name>A0A644VUX9_9ZZZZ</name>
<evidence type="ECO:0000313" key="1">
    <source>
        <dbReference type="EMBL" id="MPL95146.1"/>
    </source>
</evidence>
<comment type="caution">
    <text evidence="1">The sequence shown here is derived from an EMBL/GenBank/DDBJ whole genome shotgun (WGS) entry which is preliminary data.</text>
</comment>
<gene>
    <name evidence="1" type="ORF">SDC9_41312</name>
</gene>
<dbReference type="EMBL" id="VSSQ01000456">
    <property type="protein sequence ID" value="MPL95146.1"/>
    <property type="molecule type" value="Genomic_DNA"/>
</dbReference>
<dbReference type="AlphaFoldDB" id="A0A644VUX9"/>
<proteinExistence type="predicted"/>
<dbReference type="InterPro" id="IPR007739">
    <property type="entry name" value="RgpF"/>
</dbReference>
<organism evidence="1">
    <name type="scientific">bioreactor metagenome</name>
    <dbReference type="NCBI Taxonomy" id="1076179"/>
    <lineage>
        <taxon>unclassified sequences</taxon>
        <taxon>metagenomes</taxon>
        <taxon>ecological metagenomes</taxon>
    </lineage>
</organism>